<evidence type="ECO:0000313" key="1">
    <source>
        <dbReference type="EMBL" id="KRY32355.1"/>
    </source>
</evidence>
<evidence type="ECO:0000313" key="2">
    <source>
        <dbReference type="Proteomes" id="UP000054776"/>
    </source>
</evidence>
<name>A0A0V1B741_TRISP</name>
<accession>A0A0V1B741</accession>
<dbReference type="Proteomes" id="UP000054776">
    <property type="component" value="Unassembled WGS sequence"/>
</dbReference>
<dbReference type="OrthoDB" id="10440890at2759"/>
<gene>
    <name evidence="1" type="ORF">T01_1677</name>
</gene>
<organism evidence="1 2">
    <name type="scientific">Trichinella spiralis</name>
    <name type="common">Trichina worm</name>
    <dbReference type="NCBI Taxonomy" id="6334"/>
    <lineage>
        <taxon>Eukaryota</taxon>
        <taxon>Metazoa</taxon>
        <taxon>Ecdysozoa</taxon>
        <taxon>Nematoda</taxon>
        <taxon>Enoplea</taxon>
        <taxon>Dorylaimia</taxon>
        <taxon>Trichinellida</taxon>
        <taxon>Trichinellidae</taxon>
        <taxon>Trichinella</taxon>
    </lineage>
</organism>
<dbReference type="PROSITE" id="PS51257">
    <property type="entry name" value="PROKAR_LIPOPROTEIN"/>
    <property type="match status" value="1"/>
</dbReference>
<comment type="caution">
    <text evidence="1">The sequence shown here is derived from an EMBL/GenBank/DDBJ whole genome shotgun (WGS) entry which is preliminary data.</text>
</comment>
<keyword evidence="2" id="KW-1185">Reference proteome</keyword>
<proteinExistence type="predicted"/>
<dbReference type="AlphaFoldDB" id="A0A0V1B741"/>
<dbReference type="InParanoid" id="A0A0V1B741"/>
<reference evidence="1 2" key="1">
    <citation type="submission" date="2015-01" db="EMBL/GenBank/DDBJ databases">
        <title>Evolution of Trichinella species and genotypes.</title>
        <authorList>
            <person name="Korhonen P.K."/>
            <person name="Edoardo P."/>
            <person name="Giuseppe L.R."/>
            <person name="Gasser R.B."/>
        </authorList>
    </citation>
    <scope>NUCLEOTIDE SEQUENCE [LARGE SCALE GENOMIC DNA]</scope>
    <source>
        <strain evidence="1">ISS3</strain>
    </source>
</reference>
<protein>
    <submittedName>
        <fullName evidence="1">Uncharacterized protein</fullName>
    </submittedName>
</protein>
<sequence length="116" mass="13604">MLQTHKYHINTAITGACIKQPFIILYMLEFILMLKARSVGNAYVTLTEEERQRVKLILKILCNSHLCKKPLSLAAKLTVARYLRSMTTQNRDVVETKQSYSFIHFHRKMHRLLKTL</sequence>
<dbReference type="EMBL" id="JYDH01000099">
    <property type="protein sequence ID" value="KRY32355.1"/>
    <property type="molecule type" value="Genomic_DNA"/>
</dbReference>